<dbReference type="EMBL" id="JBFNQN010000003">
    <property type="protein sequence ID" value="MEW9264111.1"/>
    <property type="molecule type" value="Genomic_DNA"/>
</dbReference>
<dbReference type="Pfam" id="PF00535">
    <property type="entry name" value="Glycos_transf_2"/>
    <property type="match status" value="1"/>
</dbReference>
<dbReference type="CDD" id="cd04179">
    <property type="entry name" value="DPM_DPG-synthase_like"/>
    <property type="match status" value="1"/>
</dbReference>
<evidence type="ECO:0000313" key="4">
    <source>
        <dbReference type="Proteomes" id="UP001555826"/>
    </source>
</evidence>
<keyword evidence="4" id="KW-1185">Reference proteome</keyword>
<dbReference type="SUPFAM" id="SSF53448">
    <property type="entry name" value="Nucleotide-diphospho-sugar transferases"/>
    <property type="match status" value="1"/>
</dbReference>
<name>A0ABV3P3A2_9ACTN</name>
<evidence type="ECO:0000259" key="2">
    <source>
        <dbReference type="Pfam" id="PF00535"/>
    </source>
</evidence>
<protein>
    <submittedName>
        <fullName evidence="3">Glycosyltransferase family 2 protein</fullName>
    </submittedName>
</protein>
<comment type="similarity">
    <text evidence="1">Belongs to the glycosyltransferase 2 family.</text>
</comment>
<dbReference type="InterPro" id="IPR050256">
    <property type="entry name" value="Glycosyltransferase_2"/>
</dbReference>
<dbReference type="Gene3D" id="3.90.550.10">
    <property type="entry name" value="Spore Coat Polysaccharide Biosynthesis Protein SpsA, Chain A"/>
    <property type="match status" value="1"/>
</dbReference>
<evidence type="ECO:0000313" key="3">
    <source>
        <dbReference type="EMBL" id="MEW9264111.1"/>
    </source>
</evidence>
<dbReference type="InterPro" id="IPR001173">
    <property type="entry name" value="Glyco_trans_2-like"/>
</dbReference>
<dbReference type="InterPro" id="IPR029044">
    <property type="entry name" value="Nucleotide-diphossugar_trans"/>
</dbReference>
<dbReference type="RefSeq" id="WP_367636718.1">
    <property type="nucleotide sequence ID" value="NZ_JBFNQN010000003.1"/>
</dbReference>
<dbReference type="PANTHER" id="PTHR48090:SF7">
    <property type="entry name" value="RFBJ PROTEIN"/>
    <property type="match status" value="1"/>
</dbReference>
<dbReference type="PANTHER" id="PTHR48090">
    <property type="entry name" value="UNDECAPRENYL-PHOSPHATE 4-DEOXY-4-FORMAMIDO-L-ARABINOSE TRANSFERASE-RELATED"/>
    <property type="match status" value="1"/>
</dbReference>
<organism evidence="3 4">
    <name type="scientific">Kineococcus endophyticus</name>
    <dbReference type="NCBI Taxonomy" id="1181883"/>
    <lineage>
        <taxon>Bacteria</taxon>
        <taxon>Bacillati</taxon>
        <taxon>Actinomycetota</taxon>
        <taxon>Actinomycetes</taxon>
        <taxon>Kineosporiales</taxon>
        <taxon>Kineosporiaceae</taxon>
        <taxon>Kineococcus</taxon>
    </lineage>
</organism>
<accession>A0ABV3P3A2</accession>
<feature type="domain" description="Glycosyltransferase 2-like" evidence="2">
    <location>
        <begin position="15"/>
        <end position="170"/>
    </location>
</feature>
<reference evidence="3 4" key="1">
    <citation type="submission" date="2024-07" db="EMBL/GenBank/DDBJ databases">
        <authorList>
            <person name="Thanompreechachai J."/>
            <person name="Duangmal K."/>
        </authorList>
    </citation>
    <scope>NUCLEOTIDE SEQUENCE [LARGE SCALE GENOMIC DNA]</scope>
    <source>
        <strain evidence="3 4">KCTC 19886</strain>
    </source>
</reference>
<dbReference type="Proteomes" id="UP001555826">
    <property type="component" value="Unassembled WGS sequence"/>
</dbReference>
<sequence>MSTATEARPETPTVSIVVPARNEARNLEIVLPKLPDVHEVIVVDGHSSDDTADVVARVLPRARFLQQTRKGKGNALAVGFEAATGDVVVMFDADGSADEAEIEDFVAALTAGADFAKGSRVLAAGGSDDITLVRDTGNRVLTAITNVLFRTKYTDLCYGYNAFWRDALQHMAIPSSRYETAQWGDGFEIETLINCRVAAAGLQIHEVPSVELRRIHGESNLHAVRDGFRVLRTILTERFQRGRANVPAPSADLLTHAHADAERLDALEQFPAVDHVPAARVIDLRTADERRRSAEMADDVQDGATA</sequence>
<gene>
    <name evidence="3" type="ORF">AB1207_05085</name>
</gene>
<comment type="caution">
    <text evidence="3">The sequence shown here is derived from an EMBL/GenBank/DDBJ whole genome shotgun (WGS) entry which is preliminary data.</text>
</comment>
<proteinExistence type="inferred from homology"/>
<evidence type="ECO:0000256" key="1">
    <source>
        <dbReference type="ARBA" id="ARBA00006739"/>
    </source>
</evidence>